<dbReference type="InterPro" id="IPR046358">
    <property type="entry name" value="Flagellin_C"/>
</dbReference>
<comment type="subcellular location">
    <subcellularLocation>
        <location evidence="3">Secreted</location>
    </subcellularLocation>
    <subcellularLocation>
        <location evidence="3">Bacterial flagellum</location>
    </subcellularLocation>
</comment>
<dbReference type="Pfam" id="PF00669">
    <property type="entry name" value="Flagellin_N"/>
    <property type="match status" value="1"/>
</dbReference>
<dbReference type="PANTHER" id="PTHR42792:SF2">
    <property type="entry name" value="FLAGELLIN"/>
    <property type="match status" value="1"/>
</dbReference>
<dbReference type="Proteomes" id="UP000251166">
    <property type="component" value="Chromosome"/>
</dbReference>
<dbReference type="GO" id="GO:0009288">
    <property type="term" value="C:bacterial-type flagellum"/>
    <property type="evidence" value="ECO:0007669"/>
    <property type="project" value="UniProtKB-SubCell"/>
</dbReference>
<dbReference type="PANTHER" id="PTHR42792">
    <property type="entry name" value="FLAGELLIN"/>
    <property type="match status" value="1"/>
</dbReference>
<keyword evidence="3" id="KW-0964">Secreted</keyword>
<dbReference type="InterPro" id="IPR001492">
    <property type="entry name" value="Flagellin"/>
</dbReference>
<evidence type="ECO:0000256" key="3">
    <source>
        <dbReference type="RuleBase" id="RU362073"/>
    </source>
</evidence>
<evidence type="ECO:0000313" key="6">
    <source>
        <dbReference type="EMBL" id="AXA39415.1"/>
    </source>
</evidence>
<sequence length="353" mass="38557">MTSIITNNGAMAALQTLRAVGGSLQNTQQQVSSGFRVAKASDNAAYWSIATTMRSDKKAMSAVSDSIGFAKAVLDTTYEGMDKIKDELVTIRNLVITAQSLPPPATDGYSNWVDYQPDAIYDHSQVAKVDAEIYQHWQQIHSVVESASFGGVNLLKNDTSEPTLPGAKTEFTTGYVNGQVLTVSIDTRDTTMINYNRTVDNLWNQPGSENMGYLDGVLWSANIIYPITYVDGGGVVQKNENTYSLRNSEVRIAANGLDRNFYYNALIGQMDERIQAVVGGMSVVGSAQKRVGMQDEFNNAMMDNVDKGVGRLVDADMEEESAKLSASQTQQQLAIQALNIANQSPQTIMQLFQ</sequence>
<protein>
    <recommendedName>
        <fullName evidence="3">Flagellin</fullName>
    </recommendedName>
</protein>
<dbReference type="Gene3D" id="1.20.1330.10">
    <property type="entry name" value="f41 fragment of flagellin, N-terminal domain"/>
    <property type="match status" value="1"/>
</dbReference>
<evidence type="ECO:0000256" key="2">
    <source>
        <dbReference type="ARBA" id="ARBA00023143"/>
    </source>
</evidence>
<proteinExistence type="inferred from homology"/>
<feature type="domain" description="Flagellin N-terminal" evidence="4">
    <location>
        <begin position="4"/>
        <end position="99"/>
    </location>
</feature>
<dbReference type="AlphaFoldDB" id="A0A2Z4YH12"/>
<evidence type="ECO:0000259" key="4">
    <source>
        <dbReference type="Pfam" id="PF00669"/>
    </source>
</evidence>
<gene>
    <name evidence="6" type="ORF">DLJ82_1814</name>
</gene>
<dbReference type="SUPFAM" id="SSF64518">
    <property type="entry name" value="Phase 1 flagellin"/>
    <property type="match status" value="1"/>
</dbReference>
<dbReference type="GO" id="GO:0005198">
    <property type="term" value="F:structural molecule activity"/>
    <property type="evidence" value="ECO:0007669"/>
    <property type="project" value="UniProtKB-UniRule"/>
</dbReference>
<evidence type="ECO:0000259" key="5">
    <source>
        <dbReference type="Pfam" id="PF00700"/>
    </source>
</evidence>
<feature type="domain" description="Flagellin C-terminal" evidence="5">
    <location>
        <begin position="269"/>
        <end position="352"/>
    </location>
</feature>
<keyword evidence="6" id="KW-0282">Flagellum</keyword>
<evidence type="ECO:0000313" key="7">
    <source>
        <dbReference type="Proteomes" id="UP000251166"/>
    </source>
</evidence>
<name>A0A2Z4YH12_RHILE</name>
<accession>A0A2Z4YH12</accession>
<keyword evidence="6" id="KW-0969">Cilium</keyword>
<keyword evidence="2 3" id="KW-0975">Bacterial flagellum</keyword>
<dbReference type="RefSeq" id="WP_162710281.1">
    <property type="nucleotide sequence ID" value="NZ_CP030760.1"/>
</dbReference>
<dbReference type="EMBL" id="CP030760">
    <property type="protein sequence ID" value="AXA39415.1"/>
    <property type="molecule type" value="Genomic_DNA"/>
</dbReference>
<dbReference type="GO" id="GO:0005576">
    <property type="term" value="C:extracellular region"/>
    <property type="evidence" value="ECO:0007669"/>
    <property type="project" value="UniProtKB-SubCell"/>
</dbReference>
<evidence type="ECO:0000256" key="1">
    <source>
        <dbReference type="ARBA" id="ARBA00005709"/>
    </source>
</evidence>
<comment type="function">
    <text evidence="3">Flagellin is the subunit protein which polymerizes to form the filaments of bacterial flagella.</text>
</comment>
<dbReference type="Pfam" id="PF00700">
    <property type="entry name" value="Flagellin_C"/>
    <property type="match status" value="1"/>
</dbReference>
<organism evidence="6 7">
    <name type="scientific">Rhizobium leguminosarum</name>
    <dbReference type="NCBI Taxonomy" id="384"/>
    <lineage>
        <taxon>Bacteria</taxon>
        <taxon>Pseudomonadati</taxon>
        <taxon>Pseudomonadota</taxon>
        <taxon>Alphaproteobacteria</taxon>
        <taxon>Hyphomicrobiales</taxon>
        <taxon>Rhizobiaceae</taxon>
        <taxon>Rhizobium/Agrobacterium group</taxon>
        <taxon>Rhizobium</taxon>
    </lineage>
</organism>
<keyword evidence="6" id="KW-0966">Cell projection</keyword>
<dbReference type="InterPro" id="IPR001029">
    <property type="entry name" value="Flagellin_N"/>
</dbReference>
<comment type="similarity">
    <text evidence="1 3">Belongs to the bacterial flagellin family.</text>
</comment>
<reference evidence="6 7" key="1">
    <citation type="submission" date="2018-07" db="EMBL/GenBank/DDBJ databases">
        <title>Rhizobium leguminosarum strain:ATCC 14479 Genome sequencing and assembly.</title>
        <authorList>
            <person name="Chakraborty R."/>
        </authorList>
    </citation>
    <scope>NUCLEOTIDE SEQUENCE [LARGE SCALE GENOMIC DNA]</scope>
    <source>
        <strain evidence="6 7">ATCC 14479</strain>
    </source>
</reference>